<keyword evidence="3" id="KW-1185">Reference proteome</keyword>
<accession>A0ABT4UTE6</accession>
<dbReference type="InterPro" id="IPR007569">
    <property type="entry name" value="DUF559"/>
</dbReference>
<organism evidence="2 3">
    <name type="scientific">Saccharopolyspora oryzae</name>
    <dbReference type="NCBI Taxonomy" id="2997343"/>
    <lineage>
        <taxon>Bacteria</taxon>
        <taxon>Bacillati</taxon>
        <taxon>Actinomycetota</taxon>
        <taxon>Actinomycetes</taxon>
        <taxon>Pseudonocardiales</taxon>
        <taxon>Pseudonocardiaceae</taxon>
        <taxon>Saccharopolyspora</taxon>
    </lineage>
</organism>
<feature type="domain" description="DUF559" evidence="1">
    <location>
        <begin position="219"/>
        <end position="283"/>
    </location>
</feature>
<evidence type="ECO:0000259" key="1">
    <source>
        <dbReference type="Pfam" id="PF04480"/>
    </source>
</evidence>
<dbReference type="Proteomes" id="UP001210380">
    <property type="component" value="Unassembled WGS sequence"/>
</dbReference>
<protein>
    <submittedName>
        <fullName evidence="2">DUF559 domain-containing protein</fullName>
    </submittedName>
</protein>
<comment type="caution">
    <text evidence="2">The sequence shown here is derived from an EMBL/GenBank/DDBJ whole genome shotgun (WGS) entry which is preliminary data.</text>
</comment>
<evidence type="ECO:0000313" key="3">
    <source>
        <dbReference type="Proteomes" id="UP001210380"/>
    </source>
</evidence>
<dbReference type="SUPFAM" id="SSF52980">
    <property type="entry name" value="Restriction endonuclease-like"/>
    <property type="match status" value="1"/>
</dbReference>
<dbReference type="InterPro" id="IPR011335">
    <property type="entry name" value="Restrct_endonuc-II-like"/>
</dbReference>
<dbReference type="RefSeq" id="WP_270946902.1">
    <property type="nucleotide sequence ID" value="NZ_JAQGLA010000003.1"/>
</dbReference>
<gene>
    <name evidence="2" type="ORF">OU415_02720</name>
</gene>
<proteinExistence type="predicted"/>
<reference evidence="2 3" key="1">
    <citation type="submission" date="2022-11" db="EMBL/GenBank/DDBJ databases">
        <title>Draft genome sequence of Saccharopolyspora sp. WRP15-2 isolated from rhizosphere soils of wild rice in Thailand.</title>
        <authorList>
            <person name="Duangmal K."/>
            <person name="Kammanee S."/>
            <person name="Muangham S."/>
        </authorList>
    </citation>
    <scope>NUCLEOTIDE SEQUENCE [LARGE SCALE GENOMIC DNA]</scope>
    <source>
        <strain evidence="2 3">WRP15-2</strain>
    </source>
</reference>
<sequence>MPHIGNEHGLFLRADALAAGLTDNQLRSPLFRRVLHGVYTSSETPLTHKLKCHAAAMRLPPTAMLTGLSAAMLHGVPIADFSTPVDVIVPRESGMHRRRGLHCSAVRMYDFEHTPWHDIRLAGIERTAFDLIKRRSIALSVAHCDALVHAGLITPERIAKFLSGRGDNGVVRARFRIPYLDGRAESIPESVLRVELNLRNLEPLPQFEVFFRGRFVARVDLAFPAERVAVEYDGQWHSDPVQIRKDQARRRRLGEAGWLVITVTNEDMQGSLDGLATTIRSALARRQNHSFN</sequence>
<name>A0ABT4UTE6_9PSEU</name>
<dbReference type="Gene3D" id="3.40.960.10">
    <property type="entry name" value="VSR Endonuclease"/>
    <property type="match status" value="1"/>
</dbReference>
<dbReference type="Pfam" id="PF04480">
    <property type="entry name" value="DUF559"/>
    <property type="match status" value="1"/>
</dbReference>
<evidence type="ECO:0000313" key="2">
    <source>
        <dbReference type="EMBL" id="MDA3624332.1"/>
    </source>
</evidence>
<dbReference type="EMBL" id="JAQGLA010000003">
    <property type="protein sequence ID" value="MDA3624332.1"/>
    <property type="molecule type" value="Genomic_DNA"/>
</dbReference>